<evidence type="ECO:0000313" key="2">
    <source>
        <dbReference type="EMBL" id="CAA9501142.1"/>
    </source>
</evidence>
<feature type="non-terminal residue" evidence="2">
    <location>
        <position position="47"/>
    </location>
</feature>
<dbReference type="AlphaFoldDB" id="A0A6J4SPW8"/>
<protein>
    <submittedName>
        <fullName evidence="2">Uncharacterized protein</fullName>
    </submittedName>
</protein>
<dbReference type="EMBL" id="CADCVQ010000081">
    <property type="protein sequence ID" value="CAA9501142.1"/>
    <property type="molecule type" value="Genomic_DNA"/>
</dbReference>
<feature type="non-terminal residue" evidence="2">
    <location>
        <position position="1"/>
    </location>
</feature>
<gene>
    <name evidence="2" type="ORF">AVDCRST_MAG67-1997</name>
</gene>
<feature type="region of interest" description="Disordered" evidence="1">
    <location>
        <begin position="1"/>
        <end position="47"/>
    </location>
</feature>
<accession>A0A6J4SPW8</accession>
<evidence type="ECO:0000256" key="1">
    <source>
        <dbReference type="SAM" id="MobiDB-lite"/>
    </source>
</evidence>
<name>A0A6J4SPW8_9ACTN</name>
<sequence>AMHSGVSGMWRARRGHEPQQHAAAGRRRQSPLEAGDGAARAGRSPYV</sequence>
<organism evidence="2">
    <name type="scientific">uncultured Solirubrobacteraceae bacterium</name>
    <dbReference type="NCBI Taxonomy" id="1162706"/>
    <lineage>
        <taxon>Bacteria</taxon>
        <taxon>Bacillati</taxon>
        <taxon>Actinomycetota</taxon>
        <taxon>Thermoleophilia</taxon>
        <taxon>Solirubrobacterales</taxon>
        <taxon>Solirubrobacteraceae</taxon>
        <taxon>environmental samples</taxon>
    </lineage>
</organism>
<reference evidence="2" key="1">
    <citation type="submission" date="2020-02" db="EMBL/GenBank/DDBJ databases">
        <authorList>
            <person name="Meier V. D."/>
        </authorList>
    </citation>
    <scope>NUCLEOTIDE SEQUENCE</scope>
    <source>
        <strain evidence="2">AVDCRST_MAG67</strain>
    </source>
</reference>
<proteinExistence type="predicted"/>